<dbReference type="AlphaFoldDB" id="A0AAX4IF31"/>
<evidence type="ECO:0000313" key="2">
    <source>
        <dbReference type="EMBL" id="WQF81581.1"/>
    </source>
</evidence>
<dbReference type="EMBL" id="CP137308">
    <property type="protein sequence ID" value="WQF81581.1"/>
    <property type="molecule type" value="Genomic_DNA"/>
</dbReference>
<evidence type="ECO:0000313" key="3">
    <source>
        <dbReference type="Proteomes" id="UP001322277"/>
    </source>
</evidence>
<reference evidence="3" key="1">
    <citation type="journal article" date="2023" name="bioRxiv">
        <title>Complete genome of the Medicago anthracnose fungus, Colletotrichum destructivum, reveals a mini-chromosome-like region within a core chromosome.</title>
        <authorList>
            <person name="Lapalu N."/>
            <person name="Simon A."/>
            <person name="Lu A."/>
            <person name="Plaumann P.-L."/>
            <person name="Amselem J."/>
            <person name="Pigne S."/>
            <person name="Auger A."/>
            <person name="Koch C."/>
            <person name="Dallery J.-F."/>
            <person name="O'Connell R.J."/>
        </authorList>
    </citation>
    <scope>NUCLEOTIDE SEQUENCE [LARGE SCALE GENOMIC DNA]</scope>
    <source>
        <strain evidence="3">CBS 520.97</strain>
    </source>
</reference>
<accession>A0AAX4IF31</accession>
<gene>
    <name evidence="2" type="ORF">CDEST_06595</name>
</gene>
<protein>
    <submittedName>
        <fullName evidence="2">Uncharacterized protein</fullName>
    </submittedName>
</protein>
<dbReference type="GeneID" id="87943098"/>
<sequence length="231" mass="25901">MSPSMPLMAPCPQSRPPDTPPSLPVCLVTCPTRHGPLCLVIETAVDAVAPSFLKVTSPSNPRRIDRPNLVTNECAWPRFRHTRVPGACLAQFLRQRKSSGDFLLFPWRIRQQQMCLVSQSERPRVCPTITTKKRRRKEEKKEVTAHNLCPIPTPLPCPTTHDPSNLPRIFPSKKGPKTAQPSPVLLVTAPIPNSDRKATHTSDHRDHGYPTQLQATHNERLNRARHPPLST</sequence>
<dbReference type="KEGG" id="cdet:87943098"/>
<proteinExistence type="predicted"/>
<dbReference type="RefSeq" id="XP_062778805.1">
    <property type="nucleotide sequence ID" value="XM_062922754.1"/>
</dbReference>
<dbReference type="Proteomes" id="UP001322277">
    <property type="component" value="Chromosome 4"/>
</dbReference>
<keyword evidence="3" id="KW-1185">Reference proteome</keyword>
<organism evidence="2 3">
    <name type="scientific">Colletotrichum destructivum</name>
    <dbReference type="NCBI Taxonomy" id="34406"/>
    <lineage>
        <taxon>Eukaryota</taxon>
        <taxon>Fungi</taxon>
        <taxon>Dikarya</taxon>
        <taxon>Ascomycota</taxon>
        <taxon>Pezizomycotina</taxon>
        <taxon>Sordariomycetes</taxon>
        <taxon>Hypocreomycetidae</taxon>
        <taxon>Glomerellales</taxon>
        <taxon>Glomerellaceae</taxon>
        <taxon>Colletotrichum</taxon>
        <taxon>Colletotrichum destructivum species complex</taxon>
    </lineage>
</organism>
<name>A0AAX4IF31_9PEZI</name>
<evidence type="ECO:0000256" key="1">
    <source>
        <dbReference type="SAM" id="MobiDB-lite"/>
    </source>
</evidence>
<feature type="region of interest" description="Disordered" evidence="1">
    <location>
        <begin position="131"/>
        <end position="231"/>
    </location>
</feature>
<feature type="compositionally biased region" description="Basic and acidic residues" evidence="1">
    <location>
        <begin position="194"/>
        <end position="208"/>
    </location>
</feature>